<dbReference type="EMBL" id="LBTR01000007">
    <property type="protein sequence ID" value="KKQ45944.1"/>
    <property type="molecule type" value="Genomic_DNA"/>
</dbReference>
<reference evidence="2 3" key="1">
    <citation type="journal article" date="2015" name="Nature">
        <title>rRNA introns, odd ribosomes, and small enigmatic genomes across a large radiation of phyla.</title>
        <authorList>
            <person name="Brown C.T."/>
            <person name="Hug L.A."/>
            <person name="Thomas B.C."/>
            <person name="Sharon I."/>
            <person name="Castelle C.J."/>
            <person name="Singh A."/>
            <person name="Wilkins M.J."/>
            <person name="Williams K.H."/>
            <person name="Banfield J.F."/>
        </authorList>
    </citation>
    <scope>NUCLEOTIDE SEQUENCE [LARGE SCALE GENOMIC DNA]</scope>
</reference>
<evidence type="ECO:0000259" key="1">
    <source>
        <dbReference type="Pfam" id="PF00899"/>
    </source>
</evidence>
<dbReference type="Gene3D" id="3.40.50.720">
    <property type="entry name" value="NAD(P)-binding Rossmann-like Domain"/>
    <property type="match status" value="1"/>
</dbReference>
<dbReference type="PANTHER" id="PTHR43267">
    <property type="entry name" value="TRNA THREONYLCARBAMOYLADENOSINE DEHYDRATASE"/>
    <property type="match status" value="1"/>
</dbReference>
<dbReference type="Proteomes" id="UP000034603">
    <property type="component" value="Unassembled WGS sequence"/>
</dbReference>
<evidence type="ECO:0000313" key="3">
    <source>
        <dbReference type="Proteomes" id="UP000034603"/>
    </source>
</evidence>
<evidence type="ECO:0000313" key="2">
    <source>
        <dbReference type="EMBL" id="KKQ45944.1"/>
    </source>
</evidence>
<dbReference type="AlphaFoldDB" id="A0A0G0K9X7"/>
<comment type="caution">
    <text evidence="2">The sequence shown here is derived from an EMBL/GenBank/DDBJ whole genome shotgun (WGS) entry which is preliminary data.</text>
</comment>
<name>A0A0G0K9X7_9BACT</name>
<dbReference type="Pfam" id="PF00899">
    <property type="entry name" value="ThiF"/>
    <property type="match status" value="1"/>
</dbReference>
<protein>
    <submittedName>
        <fullName evidence="2">Dinucleotide-utilizing enzyme</fullName>
    </submittedName>
</protein>
<dbReference type="SUPFAM" id="SSF69572">
    <property type="entry name" value="Activating enzymes of the ubiquitin-like proteins"/>
    <property type="match status" value="1"/>
</dbReference>
<feature type="domain" description="THIF-type NAD/FAD binding fold" evidence="1">
    <location>
        <begin position="101"/>
        <end position="239"/>
    </location>
</feature>
<dbReference type="InterPro" id="IPR045886">
    <property type="entry name" value="ThiF/MoeB/HesA"/>
</dbReference>
<dbReference type="InterPro" id="IPR035985">
    <property type="entry name" value="Ubiquitin-activating_enz"/>
</dbReference>
<sequence length="357" mass="40909">MDNTIEKPKIFPEGHYRFDEINKYIKKNRPVLVDVYDNQLQELYEINNADKIFDKNFAENKQKFAKKMSADTSGGSWIYFGWNNLFIHILNEKDYYKLRTNRNRNLISQNEQLKLKGARIGVVGLSIGAAFARNLVQQGIGKYLKLAEFDDLATSNLNRIFARSYEIGQPKLGLIAKQIYEIDPYWNLELYPQGLDELNFNNFLMKPFEVDVILEAIDNLKIKIKLRITARQNKIPVVMFTNLGDSVMIDVERFDLNSNVDLFNGIIGDVPEKILKDEIDPKNINKYVTELVSVANTPKRALDSLALIGKELVGRPQLSSSVNISGGLASYVCRKIILKENLPSGRFILKFDSIFKN</sequence>
<accession>A0A0G0K9X7</accession>
<dbReference type="PANTHER" id="PTHR43267:SF3">
    <property type="entry name" value="THIF PROTEIN"/>
    <property type="match status" value="1"/>
</dbReference>
<organism evidence="2 3">
    <name type="scientific">Candidatus Woesebacteria bacterium GW2011_GWA1_37_8</name>
    <dbReference type="NCBI Taxonomy" id="1618546"/>
    <lineage>
        <taxon>Bacteria</taxon>
        <taxon>Candidatus Woeseibacteriota</taxon>
    </lineage>
</organism>
<proteinExistence type="predicted"/>
<dbReference type="GO" id="GO:0008641">
    <property type="term" value="F:ubiquitin-like modifier activating enzyme activity"/>
    <property type="evidence" value="ECO:0007669"/>
    <property type="project" value="InterPro"/>
</dbReference>
<dbReference type="InterPro" id="IPR000594">
    <property type="entry name" value="ThiF_NAD_FAD-bd"/>
</dbReference>
<gene>
    <name evidence="2" type="ORF">US62_C0007G0019</name>
</gene>
<dbReference type="GO" id="GO:0061504">
    <property type="term" value="P:cyclic threonylcarbamoyladenosine biosynthetic process"/>
    <property type="evidence" value="ECO:0007669"/>
    <property type="project" value="TreeGrafter"/>
</dbReference>
<dbReference type="GO" id="GO:0061503">
    <property type="term" value="F:tRNA threonylcarbamoyladenosine dehydratase"/>
    <property type="evidence" value="ECO:0007669"/>
    <property type="project" value="TreeGrafter"/>
</dbReference>